<dbReference type="InterPro" id="IPR016155">
    <property type="entry name" value="Mopterin_synth/thiamin_S_b"/>
</dbReference>
<dbReference type="InterPro" id="IPR037021">
    <property type="entry name" value="RnfH_sf"/>
</dbReference>
<protein>
    <recommendedName>
        <fullName evidence="2">UPF0125 protein HNQ51_003329</fullName>
    </recommendedName>
</protein>
<organism evidence="3 4">
    <name type="scientific">Inhella inkyongensis</name>
    <dbReference type="NCBI Taxonomy" id="392593"/>
    <lineage>
        <taxon>Bacteria</taxon>
        <taxon>Pseudomonadati</taxon>
        <taxon>Pseudomonadota</taxon>
        <taxon>Betaproteobacteria</taxon>
        <taxon>Burkholderiales</taxon>
        <taxon>Sphaerotilaceae</taxon>
        <taxon>Inhella</taxon>
    </lineage>
</organism>
<dbReference type="Gene3D" id="3.10.20.280">
    <property type="entry name" value="RnfH-like"/>
    <property type="match status" value="1"/>
</dbReference>
<evidence type="ECO:0000256" key="1">
    <source>
        <dbReference type="ARBA" id="ARBA00010645"/>
    </source>
</evidence>
<dbReference type="PANTHER" id="PTHR37483:SF1">
    <property type="entry name" value="UPF0125 PROTEIN RATB"/>
    <property type="match status" value="1"/>
</dbReference>
<comment type="caution">
    <text evidence="3">The sequence shown here is derived from an EMBL/GenBank/DDBJ whole genome shotgun (WGS) entry which is preliminary data.</text>
</comment>
<keyword evidence="4" id="KW-1185">Reference proteome</keyword>
<proteinExistence type="inferred from homology"/>
<evidence type="ECO:0000313" key="4">
    <source>
        <dbReference type="Proteomes" id="UP000554837"/>
    </source>
</evidence>
<dbReference type="HAMAP" id="MF_00460">
    <property type="entry name" value="UPF0125_RnfH"/>
    <property type="match status" value="1"/>
</dbReference>
<dbReference type="RefSeq" id="WP_246071545.1">
    <property type="nucleotide sequence ID" value="NZ_CP040709.1"/>
</dbReference>
<name>A0A840S8Z5_9BURK</name>
<dbReference type="Proteomes" id="UP000554837">
    <property type="component" value="Unassembled WGS sequence"/>
</dbReference>
<sequence length="98" mass="11163">MLQIELCWSPAAQRLELQVLSLPPGSLVRDALAALPADLLWERVGVWGHKVELEDALTHGDRVEVYRGLTVDPMEARRRRLAVQGRPRASRHRPQRKP</sequence>
<comment type="similarity">
    <text evidence="1 2">Belongs to the UPF0125 (RnfH) family.</text>
</comment>
<evidence type="ECO:0000256" key="2">
    <source>
        <dbReference type="HAMAP-Rule" id="MF_00460"/>
    </source>
</evidence>
<dbReference type="EMBL" id="JACHHO010000006">
    <property type="protein sequence ID" value="MBB5205998.1"/>
    <property type="molecule type" value="Genomic_DNA"/>
</dbReference>
<evidence type="ECO:0000313" key="3">
    <source>
        <dbReference type="EMBL" id="MBB5205998.1"/>
    </source>
</evidence>
<dbReference type="PANTHER" id="PTHR37483">
    <property type="entry name" value="UPF0125 PROTEIN RATB"/>
    <property type="match status" value="1"/>
</dbReference>
<dbReference type="InterPro" id="IPR005346">
    <property type="entry name" value="RnfH"/>
</dbReference>
<reference evidence="3 4" key="1">
    <citation type="submission" date="2020-08" db="EMBL/GenBank/DDBJ databases">
        <title>Genomic Encyclopedia of Type Strains, Phase IV (KMG-IV): sequencing the most valuable type-strain genomes for metagenomic binning, comparative biology and taxonomic classification.</title>
        <authorList>
            <person name="Goeker M."/>
        </authorList>
    </citation>
    <scope>NUCLEOTIDE SEQUENCE [LARGE SCALE GENOMIC DNA]</scope>
    <source>
        <strain evidence="3 4">DSM 23958</strain>
    </source>
</reference>
<dbReference type="AlphaFoldDB" id="A0A840S8Z5"/>
<dbReference type="Pfam" id="PF03658">
    <property type="entry name" value="Ub-RnfH"/>
    <property type="match status" value="1"/>
</dbReference>
<dbReference type="SUPFAM" id="SSF54285">
    <property type="entry name" value="MoaD/ThiS"/>
    <property type="match status" value="1"/>
</dbReference>
<accession>A0A840S8Z5</accession>
<gene>
    <name evidence="3" type="ORF">HNQ51_003329</name>
</gene>